<dbReference type="AlphaFoldDB" id="A0A2Z7AIE8"/>
<reference evidence="2 3" key="1">
    <citation type="journal article" date="2015" name="Proc. Natl. Acad. Sci. U.S.A.">
        <title>The resurrection genome of Boea hygrometrica: A blueprint for survival of dehydration.</title>
        <authorList>
            <person name="Xiao L."/>
            <person name="Yang G."/>
            <person name="Zhang L."/>
            <person name="Yang X."/>
            <person name="Zhao S."/>
            <person name="Ji Z."/>
            <person name="Zhou Q."/>
            <person name="Hu M."/>
            <person name="Wang Y."/>
            <person name="Chen M."/>
            <person name="Xu Y."/>
            <person name="Jin H."/>
            <person name="Xiao X."/>
            <person name="Hu G."/>
            <person name="Bao F."/>
            <person name="Hu Y."/>
            <person name="Wan P."/>
            <person name="Li L."/>
            <person name="Deng X."/>
            <person name="Kuang T."/>
            <person name="Xiang C."/>
            <person name="Zhu J.K."/>
            <person name="Oliver M.J."/>
            <person name="He Y."/>
        </authorList>
    </citation>
    <scope>NUCLEOTIDE SEQUENCE [LARGE SCALE GENOMIC DNA]</scope>
    <source>
        <strain evidence="3">cv. XS01</strain>
    </source>
</reference>
<accession>A0A2Z7AIE8</accession>
<organism evidence="2 3">
    <name type="scientific">Dorcoceras hygrometricum</name>
    <dbReference type="NCBI Taxonomy" id="472368"/>
    <lineage>
        <taxon>Eukaryota</taxon>
        <taxon>Viridiplantae</taxon>
        <taxon>Streptophyta</taxon>
        <taxon>Embryophyta</taxon>
        <taxon>Tracheophyta</taxon>
        <taxon>Spermatophyta</taxon>
        <taxon>Magnoliopsida</taxon>
        <taxon>eudicotyledons</taxon>
        <taxon>Gunneridae</taxon>
        <taxon>Pentapetalae</taxon>
        <taxon>asterids</taxon>
        <taxon>lamiids</taxon>
        <taxon>Lamiales</taxon>
        <taxon>Gesneriaceae</taxon>
        <taxon>Didymocarpoideae</taxon>
        <taxon>Trichosporeae</taxon>
        <taxon>Loxocarpinae</taxon>
        <taxon>Dorcoceras</taxon>
    </lineage>
</organism>
<evidence type="ECO:0008006" key="4">
    <source>
        <dbReference type="Google" id="ProtNLM"/>
    </source>
</evidence>
<name>A0A2Z7AIE8_9LAMI</name>
<evidence type="ECO:0000313" key="3">
    <source>
        <dbReference type="Proteomes" id="UP000250235"/>
    </source>
</evidence>
<sequence>MLNMFKALETSGLRGFLGCESVVYEKELEQFFDTALVQDGDIKVAISGKYFYVSQSQFADVFELPTEGLVSFSDVPKHLVYKARSIFSQSGEQVSIHGKKRFMKHEYRLLNDILAKAIIVKAGSFDAVTNERFMMMTAIHFGLKVNWSKVLFSVLKDMVDRTQKKAKGYAAQIGVLLKSIPAITMGEGVPFPISKILSIKTVNTYVAMNHTIDARSQSDEPGVADVAVVKRKSKSKKKYETTDDTQVEIISVVAGLKKRPAAEDSAPVIPKMRRTVKGKASLDVVPDAQDVVPMQIIEPISAATVVKSLAPKRISREHCDVLSMQIDSDLVIYRTTLVRTFQVIIIFSFGNLFDRSDLIGDQSCNDVVVMDIVIWTRARWAGLSTLLVYLYNRLRASLTLKKTHNLTLAPNLSAPLLSQSRRRRRPPPSPPPPPLSDRTCSDQLFEEFPSVLISSGLLVQADEGTLLLVADLIRRNLPPPTVKCRFSRETGRSQVPRRQQDGIRIRHGFPTPTGSDDEIMDTQEPVKENDEIAEKHTDEIADIIGQITVETLKMWSDNKEQEEQRTGNVVEAENSKVPVVEKEMDKAVSSKHTEEEHMSIDDLLLQISDDMMLPSVTAAEITKIRLGDSITINEVQERDWYYASLPRISTHDKGKEPLEENEPVRGNPAKETVELICGDVDFLVQLRDKRRMYILAKYREMLLRKFLDSHRRYFAPGQPWMAMASQIIALLSKYREMLLRKFLDSHRRYFAPGQPWMAMASQIIALLSVAHSKSLEDILAQRQVPESVVDTEFVPHGLFIEPVQYWGAAPSLIKTWGWARSARQDGQNQDDIQTLRFNAFQKVVLAQGVTAGADSVEVRKEIKALDAKITSLDGQVAAIRNEQLEFQSKIAADILNISTQLGDLVDYIRGGDAKKGEGSSRRCPLPPPVNQSEGSGGDTVRTTEITQRDIDNTQRKILERLMAADRQRERERELPETVTSSSDFATFCTSPNLLCAWSLNCSCIKLVDQLGVPCNL</sequence>
<protein>
    <recommendedName>
        <fullName evidence="4">Dystroglycan-like</fullName>
    </recommendedName>
</protein>
<dbReference type="EMBL" id="KV015057">
    <property type="protein sequence ID" value="KZV20900.1"/>
    <property type="molecule type" value="Genomic_DNA"/>
</dbReference>
<evidence type="ECO:0000313" key="2">
    <source>
        <dbReference type="EMBL" id="KZV20900.1"/>
    </source>
</evidence>
<feature type="region of interest" description="Disordered" evidence="1">
    <location>
        <begin position="417"/>
        <end position="440"/>
    </location>
</feature>
<dbReference type="Proteomes" id="UP000250235">
    <property type="component" value="Unassembled WGS sequence"/>
</dbReference>
<feature type="region of interest" description="Disordered" evidence="1">
    <location>
        <begin position="913"/>
        <end position="949"/>
    </location>
</feature>
<proteinExistence type="predicted"/>
<evidence type="ECO:0000256" key="1">
    <source>
        <dbReference type="SAM" id="MobiDB-lite"/>
    </source>
</evidence>
<keyword evidence="3" id="KW-1185">Reference proteome</keyword>
<gene>
    <name evidence="2" type="ORF">F511_27769</name>
</gene>
<dbReference type="OrthoDB" id="1838786at2759"/>